<dbReference type="PANTHER" id="PTHR11596">
    <property type="entry name" value="ALKALINE PHOSPHATASE"/>
    <property type="match status" value="1"/>
</dbReference>
<name>A0ABR1AH07_POLSC</name>
<reference evidence="2 3" key="1">
    <citation type="submission" date="2023-09" db="EMBL/GenBank/DDBJ databases">
        <title>Genomes of two closely related lineages of the louse Polyplax serrata with different host specificities.</title>
        <authorList>
            <person name="Martinu J."/>
            <person name="Tarabai H."/>
            <person name="Stefka J."/>
            <person name="Hypsa V."/>
        </authorList>
    </citation>
    <scope>NUCLEOTIDE SEQUENCE [LARGE SCALE GENOMIC DNA]</scope>
    <source>
        <strain evidence="2">98ZLc_SE</strain>
    </source>
</reference>
<evidence type="ECO:0000313" key="2">
    <source>
        <dbReference type="EMBL" id="KAK6619251.1"/>
    </source>
</evidence>
<dbReference type="InterPro" id="IPR001952">
    <property type="entry name" value="Alkaline_phosphatase"/>
</dbReference>
<proteinExistence type="predicted"/>
<gene>
    <name evidence="2" type="ORF">RUM44_003633</name>
</gene>
<protein>
    <recommendedName>
        <fullName evidence="1">alkaline phosphatase</fullName>
        <ecNumber evidence="1">3.1.3.1</ecNumber>
    </recommendedName>
</protein>
<keyword evidence="3" id="KW-1185">Reference proteome</keyword>
<dbReference type="EMBL" id="JAWJWF010000049">
    <property type="protein sequence ID" value="KAK6619251.1"/>
    <property type="molecule type" value="Genomic_DNA"/>
</dbReference>
<dbReference type="Pfam" id="PF00245">
    <property type="entry name" value="Alk_phosphatase"/>
    <property type="match status" value="1"/>
</dbReference>
<evidence type="ECO:0000313" key="3">
    <source>
        <dbReference type="Proteomes" id="UP001359485"/>
    </source>
</evidence>
<accession>A0ABR1AH07</accession>
<comment type="caution">
    <text evidence="2">The sequence shown here is derived from an EMBL/GenBank/DDBJ whole genome shotgun (WGS) entry which is preliminary data.</text>
</comment>
<organism evidence="2 3">
    <name type="scientific">Polyplax serrata</name>
    <name type="common">Common mouse louse</name>
    <dbReference type="NCBI Taxonomy" id="468196"/>
    <lineage>
        <taxon>Eukaryota</taxon>
        <taxon>Metazoa</taxon>
        <taxon>Ecdysozoa</taxon>
        <taxon>Arthropoda</taxon>
        <taxon>Hexapoda</taxon>
        <taxon>Insecta</taxon>
        <taxon>Pterygota</taxon>
        <taxon>Neoptera</taxon>
        <taxon>Paraneoptera</taxon>
        <taxon>Psocodea</taxon>
        <taxon>Troctomorpha</taxon>
        <taxon>Phthiraptera</taxon>
        <taxon>Anoplura</taxon>
        <taxon>Polyplacidae</taxon>
        <taxon>Polyplax</taxon>
    </lineage>
</organism>
<dbReference type="Gene3D" id="3.40.720.10">
    <property type="entry name" value="Alkaline Phosphatase, subunit A"/>
    <property type="match status" value="1"/>
</dbReference>
<dbReference type="Proteomes" id="UP001359485">
    <property type="component" value="Unassembled WGS sequence"/>
</dbReference>
<dbReference type="InterPro" id="IPR017850">
    <property type="entry name" value="Alkaline_phosphatase_core_sf"/>
</dbReference>
<dbReference type="SUPFAM" id="SSF53649">
    <property type="entry name" value="Alkaline phosphatase-like"/>
    <property type="match status" value="1"/>
</dbReference>
<sequence>MTGIVTNTRVTHATPAALYAHTPSRYWEDDGKIPPASRKSCKDIARQLIEDDPGRNINFLRRRKRSTDEFIEKGEKLGATLKE</sequence>
<dbReference type="EC" id="3.1.3.1" evidence="1"/>
<evidence type="ECO:0000256" key="1">
    <source>
        <dbReference type="ARBA" id="ARBA00012647"/>
    </source>
</evidence>
<dbReference type="PANTHER" id="PTHR11596:SF91">
    <property type="entry name" value="ALKALINE PHOSPHATASE-RELATED"/>
    <property type="match status" value="1"/>
</dbReference>